<name>A0A9W4UNB4_9PLEO</name>
<keyword evidence="1" id="KW-0472">Membrane</keyword>
<protein>
    <recommendedName>
        <fullName evidence="4">DUF1275 domain protein</fullName>
    </recommendedName>
</protein>
<evidence type="ECO:0008006" key="4">
    <source>
        <dbReference type="Google" id="ProtNLM"/>
    </source>
</evidence>
<gene>
    <name evidence="2" type="ORF">PDIGIT_LOCUS12262</name>
</gene>
<feature type="transmembrane region" description="Helical" evidence="1">
    <location>
        <begin position="212"/>
        <end position="231"/>
    </location>
</feature>
<dbReference type="PANTHER" id="PTHR37488:SF2">
    <property type="entry name" value="DUF1275 DOMAIN-CONTAINING PROTEIN"/>
    <property type="match status" value="1"/>
</dbReference>
<accession>A0A9W4UNB4</accession>
<keyword evidence="1" id="KW-1133">Transmembrane helix</keyword>
<evidence type="ECO:0000313" key="2">
    <source>
        <dbReference type="EMBL" id="CAI6339115.1"/>
    </source>
</evidence>
<organism evidence="2 3">
    <name type="scientific">Periconia digitata</name>
    <dbReference type="NCBI Taxonomy" id="1303443"/>
    <lineage>
        <taxon>Eukaryota</taxon>
        <taxon>Fungi</taxon>
        <taxon>Dikarya</taxon>
        <taxon>Ascomycota</taxon>
        <taxon>Pezizomycotina</taxon>
        <taxon>Dothideomycetes</taxon>
        <taxon>Pleosporomycetidae</taxon>
        <taxon>Pleosporales</taxon>
        <taxon>Massarineae</taxon>
        <taxon>Periconiaceae</taxon>
        <taxon>Periconia</taxon>
    </lineage>
</organism>
<evidence type="ECO:0000313" key="3">
    <source>
        <dbReference type="Proteomes" id="UP001152607"/>
    </source>
</evidence>
<evidence type="ECO:0000256" key="1">
    <source>
        <dbReference type="SAM" id="Phobius"/>
    </source>
</evidence>
<keyword evidence="3" id="KW-1185">Reference proteome</keyword>
<proteinExistence type="predicted"/>
<dbReference type="Pfam" id="PF06912">
    <property type="entry name" value="DUF1275"/>
    <property type="match status" value="1"/>
</dbReference>
<dbReference type="EMBL" id="CAOQHR010000009">
    <property type="protein sequence ID" value="CAI6339115.1"/>
    <property type="molecule type" value="Genomic_DNA"/>
</dbReference>
<feature type="transmembrane region" description="Helical" evidence="1">
    <location>
        <begin position="237"/>
        <end position="254"/>
    </location>
</feature>
<sequence>MSCQSEPRSQGQICSEENQEITAKYGIRQYLTAKLRVDTLVELQLLILTLSIGIQDAIAFPDFHCFASNQTGNTVVLALGAAGIGGDQFSLANVGISLSAFVTGSFITGQIANSIGPFRRDWLLFAHMAQTLLAFGAAAIQCVKGEEGVGSGPWAMGSIALLAFSSGAQVASMRPMKIQEITTAMATAAWVDFVIDPNLLAACNRSRDRRGLFLLTLIGGSFVGAYMYKYVGPGETLLFSAAVKLLVTFTFLINRGSRQ</sequence>
<dbReference type="OrthoDB" id="5223589at2759"/>
<dbReference type="InterPro" id="IPR010699">
    <property type="entry name" value="DUF1275"/>
</dbReference>
<comment type="caution">
    <text evidence="2">The sequence shown here is derived from an EMBL/GenBank/DDBJ whole genome shotgun (WGS) entry which is preliminary data.</text>
</comment>
<dbReference type="PANTHER" id="PTHR37488">
    <property type="entry name" value="DUF1275 DOMAIN-CONTAINING PROTEIN"/>
    <property type="match status" value="1"/>
</dbReference>
<dbReference type="Proteomes" id="UP001152607">
    <property type="component" value="Unassembled WGS sequence"/>
</dbReference>
<dbReference type="AlphaFoldDB" id="A0A9W4UNB4"/>
<reference evidence="2" key="1">
    <citation type="submission" date="2023-01" db="EMBL/GenBank/DDBJ databases">
        <authorList>
            <person name="Van Ghelder C."/>
            <person name="Rancurel C."/>
        </authorList>
    </citation>
    <scope>NUCLEOTIDE SEQUENCE</scope>
    <source>
        <strain evidence="2">CNCM I-4278</strain>
    </source>
</reference>
<keyword evidence="1" id="KW-0812">Transmembrane</keyword>